<evidence type="ECO:0000313" key="7">
    <source>
        <dbReference type="Proteomes" id="UP000290809"/>
    </source>
</evidence>
<keyword evidence="4" id="KW-0067">ATP-binding</keyword>
<keyword evidence="2" id="KW-0378">Hydrolase</keyword>
<evidence type="ECO:0000256" key="2">
    <source>
        <dbReference type="ARBA" id="ARBA00022801"/>
    </source>
</evidence>
<dbReference type="AlphaFoldDB" id="A0A430Q306"/>
<dbReference type="EMBL" id="QMKO01003009">
    <property type="protein sequence ID" value="RTG82058.1"/>
    <property type="molecule type" value="Genomic_DNA"/>
</dbReference>
<gene>
    <name evidence="6" type="ORF">DC041_0008338</name>
</gene>
<feature type="compositionally biased region" description="Polar residues" evidence="5">
    <location>
        <begin position="257"/>
        <end position="266"/>
    </location>
</feature>
<dbReference type="GO" id="GO:0034458">
    <property type="term" value="F:3'-5' RNA helicase activity"/>
    <property type="evidence" value="ECO:0007669"/>
    <property type="project" value="TreeGrafter"/>
</dbReference>
<comment type="caution">
    <text evidence="6">The sequence shown here is derived from an EMBL/GenBank/DDBJ whole genome shotgun (WGS) entry which is preliminary data.</text>
</comment>
<evidence type="ECO:0000256" key="4">
    <source>
        <dbReference type="ARBA" id="ARBA00022840"/>
    </source>
</evidence>
<dbReference type="STRING" id="6184.A0A430Q306"/>
<keyword evidence="7" id="KW-1185">Reference proteome</keyword>
<keyword evidence="3 6" id="KW-0347">Helicase</keyword>
<name>A0A430Q306_SCHBO</name>
<feature type="compositionally biased region" description="Basic and acidic residues" evidence="5">
    <location>
        <begin position="153"/>
        <end position="162"/>
    </location>
</feature>
<evidence type="ECO:0000313" key="6">
    <source>
        <dbReference type="EMBL" id="RTG82058.1"/>
    </source>
</evidence>
<feature type="compositionally biased region" description="Basic and acidic residues" evidence="5">
    <location>
        <begin position="113"/>
        <end position="140"/>
    </location>
</feature>
<keyword evidence="1" id="KW-0547">Nucleotide-binding</keyword>
<accession>A0A430Q306</accession>
<evidence type="ECO:0000256" key="1">
    <source>
        <dbReference type="ARBA" id="ARBA00022741"/>
    </source>
</evidence>
<evidence type="ECO:0000256" key="3">
    <source>
        <dbReference type="ARBA" id="ARBA00022806"/>
    </source>
</evidence>
<dbReference type="PANTHER" id="PTHR18934:SF91">
    <property type="entry name" value="PRE-MRNA-SPLICING FACTOR ATP-DEPENDENT RNA HELICASE PRP16"/>
    <property type="match status" value="1"/>
</dbReference>
<dbReference type="PANTHER" id="PTHR18934">
    <property type="entry name" value="ATP-DEPENDENT RNA HELICASE"/>
    <property type="match status" value="1"/>
</dbReference>
<feature type="region of interest" description="Disordered" evidence="5">
    <location>
        <begin position="68"/>
        <end position="294"/>
    </location>
</feature>
<dbReference type="Proteomes" id="UP000290809">
    <property type="component" value="Unassembled WGS sequence"/>
</dbReference>
<dbReference type="GO" id="GO:0003723">
    <property type="term" value="F:RNA binding"/>
    <property type="evidence" value="ECO:0007669"/>
    <property type="project" value="TreeGrafter"/>
</dbReference>
<dbReference type="Gene3D" id="3.40.50.300">
    <property type="entry name" value="P-loop containing nucleotide triphosphate hydrolases"/>
    <property type="match status" value="1"/>
</dbReference>
<dbReference type="InterPro" id="IPR027417">
    <property type="entry name" value="P-loop_NTPase"/>
</dbReference>
<evidence type="ECO:0000256" key="5">
    <source>
        <dbReference type="SAM" id="MobiDB-lite"/>
    </source>
</evidence>
<reference evidence="6 7" key="1">
    <citation type="journal article" date="2019" name="PLoS Pathog.">
        <title>Genome sequence of the bovine parasite Schistosoma bovis Tanzania.</title>
        <authorList>
            <person name="Oey H."/>
            <person name="Zakrzewski M."/>
            <person name="Gobert G."/>
            <person name="Gravermann K."/>
            <person name="Stoye J."/>
            <person name="Jones M."/>
            <person name="Mcmanus D."/>
            <person name="Krause L."/>
        </authorList>
    </citation>
    <scope>NUCLEOTIDE SEQUENCE [LARGE SCALE GENOMIC DNA]</scope>
    <source>
        <strain evidence="6 7">TAN1997</strain>
    </source>
</reference>
<sequence length="655" mass="75946">MDLFEEKVRLHESTTEVGGLIITKSKENFKQPQKSLFGLDKLAAKKRQESEDLNLQFNKRDVTNKERFYRERRVETPSNRGGVSKEYFDSQARRRERDQKERLKTGLVSTSRKIGENYSDSRKSSDYSRTELVREKESLSTRHRREAEWEDETPNHSSRENRSTTGTSINRFETPEIYNVGGRSPGHSSWDDSGLGSSRSTTPRTTGSLARNSNNDRYTYTPMPTPSFKHNSWMQSNKNNTGSSDSRKQHSGRHTHGQSYAQVSSENEGDSVKPDSTEIEEDGDDIKAENERLDRNWYQMDDGYDNDNHPFSDIPEEYAAKKERQLAERKKRHKQRLTAKAVQVHKDNQAWEHNRMLRSGVVQRVDFEQDEDFDEEGEARVHLLVRNILPPFLDGRIVFTRQPEPIIPVKDPESIMAKVAQKGSAIVKYFREQKERKRAQKKEWQLAGTRIGEVMGIKPPEEQDNWTEKSHRDAQTFADKVGDMKSEAVSEFATRKTIVEQRQYLPVFSVRTSLLRMIKEHQVVSRRNDLRLLITSATMDAERFAQFFGDCPIFRIPGRTFPVDTQFSKTTVMDYVDASVKQAIQVHLGSPTDDETDNGTSLLLSHTRLYLDNQYTVLLFAKFHYPSLKVDTREERFCVLLIRRKLLDFLSLLLI</sequence>
<protein>
    <submittedName>
        <fullName evidence="6">Pre-mRNA-splicing factor ATP-dependent RNA helicase DHX38/PRP16</fullName>
    </submittedName>
</protein>
<dbReference type="GO" id="GO:0016787">
    <property type="term" value="F:hydrolase activity"/>
    <property type="evidence" value="ECO:0007669"/>
    <property type="project" value="UniProtKB-KW"/>
</dbReference>
<dbReference type="GO" id="GO:0005524">
    <property type="term" value="F:ATP binding"/>
    <property type="evidence" value="ECO:0007669"/>
    <property type="project" value="UniProtKB-KW"/>
</dbReference>
<feature type="compositionally biased region" description="Polar residues" evidence="5">
    <location>
        <begin position="228"/>
        <end position="244"/>
    </location>
</feature>
<feature type="compositionally biased region" description="Low complexity" evidence="5">
    <location>
        <begin position="193"/>
        <end position="209"/>
    </location>
</feature>
<feature type="compositionally biased region" description="Basic and acidic residues" evidence="5">
    <location>
        <begin position="285"/>
        <end position="294"/>
    </location>
</feature>
<feature type="compositionally biased region" description="Basic and acidic residues" evidence="5">
    <location>
        <begin position="86"/>
        <end position="104"/>
    </location>
</feature>
<organism evidence="6 7">
    <name type="scientific">Schistosoma bovis</name>
    <name type="common">Blood fluke</name>
    <dbReference type="NCBI Taxonomy" id="6184"/>
    <lineage>
        <taxon>Eukaryota</taxon>
        <taxon>Metazoa</taxon>
        <taxon>Spiralia</taxon>
        <taxon>Lophotrochozoa</taxon>
        <taxon>Platyhelminthes</taxon>
        <taxon>Trematoda</taxon>
        <taxon>Digenea</taxon>
        <taxon>Strigeidida</taxon>
        <taxon>Schistosomatoidea</taxon>
        <taxon>Schistosomatidae</taxon>
        <taxon>Schistosoma</taxon>
    </lineage>
</organism>
<proteinExistence type="predicted"/>